<sequence>MLKNLIKKALKVEMNGHLYKYFIKCYGKGKRQSSVFGTFYRHMPRHMQISFEPGLVKKRKNLLEDNLSDNNIELYGLGRNKCDISSHIMEIREGFK</sequence>
<dbReference type="Proteomes" id="UP001343698">
    <property type="component" value="Unassembled WGS sequence"/>
</dbReference>
<accession>A0ABU7IHW3</accession>
<evidence type="ECO:0000313" key="1">
    <source>
        <dbReference type="EMBL" id="MEE1972449.1"/>
    </source>
</evidence>
<protein>
    <submittedName>
        <fullName evidence="1">Uncharacterized protein</fullName>
    </submittedName>
</protein>
<name>A0ABU7IHW3_9FLAO</name>
<proteinExistence type="predicted"/>
<evidence type="ECO:0000313" key="2">
    <source>
        <dbReference type="Proteomes" id="UP001343698"/>
    </source>
</evidence>
<keyword evidence="2" id="KW-1185">Reference proteome</keyword>
<dbReference type="EMBL" id="JAZDDF010000002">
    <property type="protein sequence ID" value="MEE1972449.1"/>
    <property type="molecule type" value="Genomic_DNA"/>
</dbReference>
<gene>
    <name evidence="1" type="ORF">V1H85_08345</name>
</gene>
<organism evidence="1 2">
    <name type="scientific">Maribacter flavus</name>
    <dbReference type="NCBI Taxonomy" id="1658664"/>
    <lineage>
        <taxon>Bacteria</taxon>
        <taxon>Pseudomonadati</taxon>
        <taxon>Bacteroidota</taxon>
        <taxon>Flavobacteriia</taxon>
        <taxon>Flavobacteriales</taxon>
        <taxon>Flavobacteriaceae</taxon>
        <taxon>Maribacter</taxon>
    </lineage>
</organism>
<dbReference type="RefSeq" id="WP_272636515.1">
    <property type="nucleotide sequence ID" value="NZ_JAZDDF010000002.1"/>
</dbReference>
<comment type="caution">
    <text evidence="1">The sequence shown here is derived from an EMBL/GenBank/DDBJ whole genome shotgun (WGS) entry which is preliminary data.</text>
</comment>
<reference evidence="1 2" key="1">
    <citation type="submission" date="2024-01" db="EMBL/GenBank/DDBJ databases">
        <title>Maribacter spp. originated from different algae showed divergent polysaccharides utilization ability.</title>
        <authorList>
            <person name="Wang H."/>
            <person name="Wu Y."/>
        </authorList>
    </citation>
    <scope>NUCLEOTIDE SEQUENCE [LARGE SCALE GENOMIC DNA]</scope>
    <source>
        <strain evidence="1 2">KPT27_14</strain>
    </source>
</reference>